<dbReference type="Proteomes" id="UP001501600">
    <property type="component" value="Unassembled WGS sequence"/>
</dbReference>
<comment type="caution">
    <text evidence="2">The sequence shown here is derived from an EMBL/GenBank/DDBJ whole genome shotgun (WGS) entry which is preliminary data.</text>
</comment>
<reference evidence="3" key="1">
    <citation type="journal article" date="2019" name="Int. J. Syst. Evol. Microbiol.">
        <title>The Global Catalogue of Microorganisms (GCM) 10K type strain sequencing project: providing services to taxonomists for standard genome sequencing and annotation.</title>
        <authorList>
            <consortium name="The Broad Institute Genomics Platform"/>
            <consortium name="The Broad Institute Genome Sequencing Center for Infectious Disease"/>
            <person name="Wu L."/>
            <person name="Ma J."/>
        </authorList>
    </citation>
    <scope>NUCLEOTIDE SEQUENCE [LARGE SCALE GENOMIC DNA]</scope>
    <source>
        <strain evidence="3">JCM 18720</strain>
    </source>
</reference>
<feature type="region of interest" description="Disordered" evidence="1">
    <location>
        <begin position="19"/>
        <end position="77"/>
    </location>
</feature>
<proteinExistence type="predicted"/>
<dbReference type="EMBL" id="BAABLF010000006">
    <property type="protein sequence ID" value="GAA5189230.1"/>
    <property type="molecule type" value="Genomic_DNA"/>
</dbReference>
<evidence type="ECO:0000313" key="3">
    <source>
        <dbReference type="Proteomes" id="UP001501600"/>
    </source>
</evidence>
<dbReference type="PROSITE" id="PS51257">
    <property type="entry name" value="PROKAR_LIPOPROTEIN"/>
    <property type="match status" value="1"/>
</dbReference>
<name>A0ABP9S136_9GAMM</name>
<evidence type="ECO:0000313" key="2">
    <source>
        <dbReference type="EMBL" id="GAA5189230.1"/>
    </source>
</evidence>
<sequence>MKSPAVLTLAALALTACHPHEHDHPTSEGAHSHVQEEASSRQSSAEHSAQGDHHHRHGEAHEPTVHQHGDMHQHGAHQHGVGTLTLMQQDNEVQLSLEIDTDALWGFERAPANDEEREQIRRVLKQLSAGHRFFSLSDDAQCEPSQVEIQPPAGLEPDADGDAASDHMSLAAHWRWDCADAGLLHSLDLTLFDHYPSIHQLHLQRLTQSGSGGAQLDASQPGIQW</sequence>
<accession>A0ABP9S136</accession>
<gene>
    <name evidence="2" type="ORF">GCM10025772_11110</name>
</gene>
<dbReference type="RefSeq" id="WP_345316054.1">
    <property type="nucleotide sequence ID" value="NZ_BAABLF010000006.1"/>
</dbReference>
<organism evidence="2 3">
    <name type="scientific">Ferrimonas gelatinilytica</name>
    <dbReference type="NCBI Taxonomy" id="1255257"/>
    <lineage>
        <taxon>Bacteria</taxon>
        <taxon>Pseudomonadati</taxon>
        <taxon>Pseudomonadota</taxon>
        <taxon>Gammaproteobacteria</taxon>
        <taxon>Alteromonadales</taxon>
        <taxon>Ferrimonadaceae</taxon>
        <taxon>Ferrimonas</taxon>
    </lineage>
</organism>
<evidence type="ECO:0000256" key="1">
    <source>
        <dbReference type="SAM" id="MobiDB-lite"/>
    </source>
</evidence>
<feature type="compositionally biased region" description="Basic and acidic residues" evidence="1">
    <location>
        <begin position="59"/>
        <end position="73"/>
    </location>
</feature>
<dbReference type="InterPro" id="IPR021253">
    <property type="entry name" value="ZrgA-like"/>
</dbReference>
<protein>
    <submittedName>
        <fullName evidence="2">DUF2796 domain-containing protein</fullName>
    </submittedName>
</protein>
<dbReference type="Pfam" id="PF10986">
    <property type="entry name" value="ZrgA"/>
    <property type="match status" value="1"/>
</dbReference>
<feature type="compositionally biased region" description="Basic and acidic residues" evidence="1">
    <location>
        <begin position="19"/>
        <end position="39"/>
    </location>
</feature>
<keyword evidence="3" id="KW-1185">Reference proteome</keyword>